<dbReference type="InterPro" id="IPR003594">
    <property type="entry name" value="HATPase_dom"/>
</dbReference>
<organism evidence="8 9">
    <name type="scientific">Allocoleopsis franciscana PCC 7113</name>
    <dbReference type="NCBI Taxonomy" id="1173027"/>
    <lineage>
        <taxon>Bacteria</taxon>
        <taxon>Bacillati</taxon>
        <taxon>Cyanobacteriota</taxon>
        <taxon>Cyanophyceae</taxon>
        <taxon>Coleofasciculales</taxon>
        <taxon>Coleofasciculaceae</taxon>
        <taxon>Allocoleopsis</taxon>
        <taxon>Allocoleopsis franciscana</taxon>
    </lineage>
</organism>
<dbReference type="SMART" id="SM00388">
    <property type="entry name" value="HisKA"/>
    <property type="match status" value="1"/>
</dbReference>
<dbReference type="RefSeq" id="WP_015181863.1">
    <property type="nucleotide sequence ID" value="NC_019738.1"/>
</dbReference>
<dbReference type="InterPro" id="IPR036097">
    <property type="entry name" value="HisK_dim/P_sf"/>
</dbReference>
<dbReference type="AlphaFoldDB" id="K9WD29"/>
<dbReference type="Pfam" id="PF00512">
    <property type="entry name" value="HisKA"/>
    <property type="match status" value="1"/>
</dbReference>
<dbReference type="Pfam" id="PF10069">
    <property type="entry name" value="DICT"/>
    <property type="match status" value="1"/>
</dbReference>
<dbReference type="InterPro" id="IPR004358">
    <property type="entry name" value="Sig_transdc_His_kin-like_C"/>
</dbReference>
<gene>
    <name evidence="8" type="ORF">Mic7113_1855</name>
</gene>
<dbReference type="InterPro" id="IPR003661">
    <property type="entry name" value="HisK_dim/P_dom"/>
</dbReference>
<dbReference type="Gene3D" id="3.30.565.10">
    <property type="entry name" value="Histidine kinase-like ATPase, C-terminal domain"/>
    <property type="match status" value="1"/>
</dbReference>
<keyword evidence="5" id="KW-0902">Two-component regulatory system</keyword>
<dbReference type="SMART" id="SM00387">
    <property type="entry name" value="HATPase_c"/>
    <property type="match status" value="1"/>
</dbReference>
<feature type="domain" description="Histidine kinase" evidence="7">
    <location>
        <begin position="274"/>
        <end position="490"/>
    </location>
</feature>
<dbReference type="PATRIC" id="fig|1173027.3.peg.2051"/>
<dbReference type="PROSITE" id="PS50109">
    <property type="entry name" value="HIS_KIN"/>
    <property type="match status" value="1"/>
</dbReference>
<reference evidence="8 9" key="1">
    <citation type="submission" date="2012-06" db="EMBL/GenBank/DDBJ databases">
        <title>Finished chromosome of genome of Microcoleus sp. PCC 7113.</title>
        <authorList>
            <consortium name="US DOE Joint Genome Institute"/>
            <person name="Gugger M."/>
            <person name="Coursin T."/>
            <person name="Rippka R."/>
            <person name="Tandeau De Marsac N."/>
            <person name="Huntemann M."/>
            <person name="Wei C.-L."/>
            <person name="Han J."/>
            <person name="Detter J.C."/>
            <person name="Han C."/>
            <person name="Tapia R."/>
            <person name="Chen A."/>
            <person name="Kyrpides N."/>
            <person name="Mavromatis K."/>
            <person name="Markowitz V."/>
            <person name="Szeto E."/>
            <person name="Ivanova N."/>
            <person name="Pagani I."/>
            <person name="Pati A."/>
            <person name="Goodwin L."/>
            <person name="Nordberg H.P."/>
            <person name="Cantor M.N."/>
            <person name="Hua S.X."/>
            <person name="Woyke T."/>
            <person name="Kerfeld C.A."/>
        </authorList>
    </citation>
    <scope>NUCLEOTIDE SEQUENCE [LARGE SCALE GENOMIC DNA]</scope>
    <source>
        <strain evidence="8 9">PCC 7113</strain>
    </source>
</reference>
<dbReference type="InterPro" id="IPR005467">
    <property type="entry name" value="His_kinase_dom"/>
</dbReference>
<sequence>MTLPSSQGLSLYQLALEALGISQSFRVSCDTLKSLVGALIDVLIEGKISATLWVKLPPRVGWLSELKRYQQQAFMAHKIYLCNGRKEDLLETKDGVVQLANVKPESQFFPIQLTGGSQLEREYFLLILSEPFSGLLVAQPIEPWESSMPTQLPQTQPLSTIFTLERQVIQQAFEGIKEAIAVDDAISEEVLEFWKTRFPQGSASQEKEILTQLLVKQLQQTEAILHPSIPSDLSLGDAVNRNATTELTPILDTTPTTAPPPDDGLRDKDELLKRVVQELRTPLTSMKTALKLLDAAQLKPIQRKRYIQLLNTECDRQNSLMTGFLELAQLESEPQPPVMPSVQLADILPGVVSTYQAIAQEKGIQLGYTIPSGLPSVSCLETWLRQILINLLHNSLKFTPAGGQVKVQATLQGEYIQLVFEDTGIGIAAHEIPIIFDIFYRGRSTITQNTGAGLGLTIVQQLLLRCGGSISVTSQVGEGSSFKVMLLVASSTAPLCQGRK</sequence>
<keyword evidence="4 8" id="KW-0418">Kinase</keyword>
<dbReference type="CDD" id="cd00082">
    <property type="entry name" value="HisKA"/>
    <property type="match status" value="1"/>
</dbReference>
<dbReference type="Gene3D" id="1.10.287.130">
    <property type="match status" value="1"/>
</dbReference>
<dbReference type="PRINTS" id="PR00344">
    <property type="entry name" value="BCTRLSENSOR"/>
</dbReference>
<keyword evidence="9" id="KW-1185">Reference proteome</keyword>
<evidence type="ECO:0000256" key="1">
    <source>
        <dbReference type="ARBA" id="ARBA00000085"/>
    </source>
</evidence>
<dbReference type="EC" id="2.7.13.3" evidence="2"/>
<evidence type="ECO:0000256" key="5">
    <source>
        <dbReference type="ARBA" id="ARBA00023012"/>
    </source>
</evidence>
<dbReference type="SUPFAM" id="SSF47384">
    <property type="entry name" value="Homodimeric domain of signal transducing histidine kinase"/>
    <property type="match status" value="1"/>
</dbReference>
<evidence type="ECO:0000256" key="4">
    <source>
        <dbReference type="ARBA" id="ARBA00022777"/>
    </source>
</evidence>
<name>K9WD29_9CYAN</name>
<evidence type="ECO:0000256" key="6">
    <source>
        <dbReference type="SAM" id="MobiDB-lite"/>
    </source>
</evidence>
<dbReference type="InterPro" id="IPR019278">
    <property type="entry name" value="DICT_dom"/>
</dbReference>
<comment type="catalytic activity">
    <reaction evidence="1">
        <text>ATP + protein L-histidine = ADP + protein N-phospho-L-histidine.</text>
        <dbReference type="EC" id="2.7.13.3"/>
    </reaction>
</comment>
<evidence type="ECO:0000259" key="7">
    <source>
        <dbReference type="PROSITE" id="PS50109"/>
    </source>
</evidence>
<accession>K9WD29</accession>
<evidence type="ECO:0000313" key="8">
    <source>
        <dbReference type="EMBL" id="AFZ17711.1"/>
    </source>
</evidence>
<dbReference type="PANTHER" id="PTHR43547:SF2">
    <property type="entry name" value="HYBRID SIGNAL TRANSDUCTION HISTIDINE KINASE C"/>
    <property type="match status" value="1"/>
</dbReference>
<dbReference type="InterPro" id="IPR036890">
    <property type="entry name" value="HATPase_C_sf"/>
</dbReference>
<dbReference type="Pfam" id="PF02518">
    <property type="entry name" value="HATPase_c"/>
    <property type="match status" value="1"/>
</dbReference>
<dbReference type="eggNOG" id="COG2205">
    <property type="taxonomic scope" value="Bacteria"/>
</dbReference>
<evidence type="ECO:0000256" key="3">
    <source>
        <dbReference type="ARBA" id="ARBA00022553"/>
    </source>
</evidence>
<dbReference type="GO" id="GO:0000155">
    <property type="term" value="F:phosphorelay sensor kinase activity"/>
    <property type="evidence" value="ECO:0007669"/>
    <property type="project" value="InterPro"/>
</dbReference>
<dbReference type="EMBL" id="CP003630">
    <property type="protein sequence ID" value="AFZ17711.1"/>
    <property type="molecule type" value="Genomic_DNA"/>
</dbReference>
<dbReference type="STRING" id="1173027.Mic7113_1855"/>
<dbReference type="Proteomes" id="UP000010471">
    <property type="component" value="Chromosome"/>
</dbReference>
<dbReference type="PANTHER" id="PTHR43547">
    <property type="entry name" value="TWO-COMPONENT HISTIDINE KINASE"/>
    <property type="match status" value="1"/>
</dbReference>
<feature type="compositionally biased region" description="Low complexity" evidence="6">
    <location>
        <begin position="246"/>
        <end position="256"/>
    </location>
</feature>
<dbReference type="KEGG" id="mic:Mic7113_1855"/>
<keyword evidence="8" id="KW-0808">Transferase</keyword>
<keyword evidence="3" id="KW-0597">Phosphoprotein</keyword>
<dbReference type="SUPFAM" id="SSF55874">
    <property type="entry name" value="ATPase domain of HSP90 chaperone/DNA topoisomerase II/histidine kinase"/>
    <property type="match status" value="1"/>
</dbReference>
<dbReference type="OrthoDB" id="476434at2"/>
<evidence type="ECO:0000313" key="9">
    <source>
        <dbReference type="Proteomes" id="UP000010471"/>
    </source>
</evidence>
<dbReference type="HOGENOM" id="CLU_544915_0_0_3"/>
<feature type="region of interest" description="Disordered" evidence="6">
    <location>
        <begin position="246"/>
        <end position="267"/>
    </location>
</feature>
<proteinExistence type="predicted"/>
<protein>
    <recommendedName>
        <fullName evidence="2">histidine kinase</fullName>
        <ecNumber evidence="2">2.7.13.3</ecNumber>
    </recommendedName>
</protein>
<evidence type="ECO:0000256" key="2">
    <source>
        <dbReference type="ARBA" id="ARBA00012438"/>
    </source>
</evidence>